<dbReference type="OrthoDB" id="9802987at2"/>
<evidence type="ECO:0008006" key="3">
    <source>
        <dbReference type="Google" id="ProtNLM"/>
    </source>
</evidence>
<comment type="caution">
    <text evidence="1">The sequence shown here is derived from an EMBL/GenBank/DDBJ whole genome shotgun (WGS) entry which is preliminary data.</text>
</comment>
<dbReference type="GO" id="GO:0016020">
    <property type="term" value="C:membrane"/>
    <property type="evidence" value="ECO:0007669"/>
    <property type="project" value="GOC"/>
</dbReference>
<dbReference type="Gene3D" id="3.90.550.20">
    <property type="match status" value="1"/>
</dbReference>
<sequence length="242" mass="28053">MPRIPKVFHFIWVGDERRRPDACFETWKLLNPEFALRVWGNREYNEYPWKTKRHMEAMWRTGQLFGVADLMRWEILFNEGGFALDADSIALSPLPDWLFDCTAFACWENELISPGLIANGYFACYPGDPLVGRLLDKFVAARHLATRFIWYKLKHKPVAAWKTVGPRVVTETVREMRYSDLSVLPSHFFCPRHLSGQTYRGAGPVFCDQLFASSRPNGYQQLQLEEASAESLITMARERLGR</sequence>
<proteinExistence type="predicted"/>
<dbReference type="SUPFAM" id="SSF53448">
    <property type="entry name" value="Nucleotide-diphospho-sugar transferases"/>
    <property type="match status" value="1"/>
</dbReference>
<dbReference type="PANTHER" id="PTHR32385:SF15">
    <property type="entry name" value="INOSITOL PHOSPHOCERAMIDE MANNOSYLTRANSFERASE 1"/>
    <property type="match status" value="1"/>
</dbReference>
<dbReference type="InterPro" id="IPR029044">
    <property type="entry name" value="Nucleotide-diphossugar_trans"/>
</dbReference>
<dbReference type="GO" id="GO:0000030">
    <property type="term" value="F:mannosyltransferase activity"/>
    <property type="evidence" value="ECO:0007669"/>
    <property type="project" value="TreeGrafter"/>
</dbReference>
<dbReference type="InterPro" id="IPR051706">
    <property type="entry name" value="Glycosyltransferase_domain"/>
</dbReference>
<dbReference type="EMBL" id="QNRO01000010">
    <property type="protein sequence ID" value="RBP29124.1"/>
    <property type="molecule type" value="Genomic_DNA"/>
</dbReference>
<dbReference type="Proteomes" id="UP000252995">
    <property type="component" value="Unassembled WGS sequence"/>
</dbReference>
<dbReference type="PANTHER" id="PTHR32385">
    <property type="entry name" value="MANNOSYL PHOSPHORYLINOSITOL CERAMIDE SYNTHASE"/>
    <property type="match status" value="1"/>
</dbReference>
<reference evidence="1 2" key="1">
    <citation type="submission" date="2018-06" db="EMBL/GenBank/DDBJ databases">
        <title>Freshwater and sediment microbial communities from various areas in North America, analyzing microbe dynamics in response to fracking.</title>
        <authorList>
            <person name="Lamendella R."/>
        </authorList>
    </citation>
    <scope>NUCLEOTIDE SEQUENCE [LARGE SCALE GENOMIC DNA]</scope>
    <source>
        <strain evidence="1 2">114J</strain>
    </source>
</reference>
<gene>
    <name evidence="1" type="ORF">DET50_11022</name>
</gene>
<dbReference type="AlphaFoldDB" id="A0A366GR37"/>
<evidence type="ECO:0000313" key="1">
    <source>
        <dbReference type="EMBL" id="RBP29124.1"/>
    </source>
</evidence>
<protein>
    <recommendedName>
        <fullName evidence="3">Capsular polysaccharide synthesis protein</fullName>
    </recommendedName>
</protein>
<organism evidence="1 2">
    <name type="scientific">Marinobacter pelagius</name>
    <dbReference type="NCBI Taxonomy" id="379482"/>
    <lineage>
        <taxon>Bacteria</taxon>
        <taxon>Pseudomonadati</taxon>
        <taxon>Pseudomonadota</taxon>
        <taxon>Gammaproteobacteria</taxon>
        <taxon>Pseudomonadales</taxon>
        <taxon>Marinobacteraceae</taxon>
        <taxon>Marinobacter</taxon>
    </lineage>
</organism>
<dbReference type="GO" id="GO:0051999">
    <property type="term" value="P:mannosyl-inositol phosphorylceramide biosynthetic process"/>
    <property type="evidence" value="ECO:0007669"/>
    <property type="project" value="TreeGrafter"/>
</dbReference>
<name>A0A366GR37_9GAMM</name>
<dbReference type="RefSeq" id="WP_113862771.1">
    <property type="nucleotide sequence ID" value="NZ_QNRO01000010.1"/>
</dbReference>
<accession>A0A366GR37</accession>
<evidence type="ECO:0000313" key="2">
    <source>
        <dbReference type="Proteomes" id="UP000252995"/>
    </source>
</evidence>